<evidence type="ECO:0008006" key="4">
    <source>
        <dbReference type="Google" id="ProtNLM"/>
    </source>
</evidence>
<name>W9YAF8_9EURO</name>
<dbReference type="SUPFAM" id="SSF52374">
    <property type="entry name" value="Nucleotidylyl transferase"/>
    <property type="match status" value="1"/>
</dbReference>
<feature type="region of interest" description="Disordered" evidence="1">
    <location>
        <begin position="75"/>
        <end position="94"/>
    </location>
</feature>
<evidence type="ECO:0000313" key="2">
    <source>
        <dbReference type="EMBL" id="EXJ86256.1"/>
    </source>
</evidence>
<dbReference type="RefSeq" id="XP_007725694.1">
    <property type="nucleotide sequence ID" value="XM_007727504.1"/>
</dbReference>
<dbReference type="Gene3D" id="3.40.50.620">
    <property type="entry name" value="HUPs"/>
    <property type="match status" value="1"/>
</dbReference>
<dbReference type="OrthoDB" id="5591297at2759"/>
<dbReference type="GO" id="GO:0005634">
    <property type="term" value="C:nucleus"/>
    <property type="evidence" value="ECO:0007669"/>
    <property type="project" value="TreeGrafter"/>
</dbReference>
<proteinExistence type="predicted"/>
<dbReference type="PANTHER" id="PTHR31285:SF0">
    <property type="entry name" value="NICOTINAMIDE MONONUCLEOTIDE ADENYLYLTRANSFERASE"/>
    <property type="match status" value="1"/>
</dbReference>
<gene>
    <name evidence="2" type="ORF">A1O1_06626</name>
</gene>
<organism evidence="2 3">
    <name type="scientific">Capronia coronata CBS 617.96</name>
    <dbReference type="NCBI Taxonomy" id="1182541"/>
    <lineage>
        <taxon>Eukaryota</taxon>
        <taxon>Fungi</taxon>
        <taxon>Dikarya</taxon>
        <taxon>Ascomycota</taxon>
        <taxon>Pezizomycotina</taxon>
        <taxon>Eurotiomycetes</taxon>
        <taxon>Chaetothyriomycetidae</taxon>
        <taxon>Chaetothyriales</taxon>
        <taxon>Herpotrichiellaceae</taxon>
        <taxon>Capronia</taxon>
    </lineage>
</organism>
<dbReference type="GO" id="GO:0016887">
    <property type="term" value="F:ATP hydrolysis activity"/>
    <property type="evidence" value="ECO:0007669"/>
    <property type="project" value="TreeGrafter"/>
</dbReference>
<dbReference type="InterPro" id="IPR014729">
    <property type="entry name" value="Rossmann-like_a/b/a_fold"/>
</dbReference>
<comment type="caution">
    <text evidence="2">The sequence shown here is derived from an EMBL/GenBank/DDBJ whole genome shotgun (WGS) entry which is preliminary data.</text>
</comment>
<accession>W9YAF8</accession>
<sequence>MSSQHLDMQALQTLRTQFSQALQDFANSTCRFRILHTIPPSQPPSSQAIRTLYVLDSSFNPPSRAHMSLVKTALKGTQQVHSKPDPRPEPSVDKNPRVLFLLATVNADKKPKPADFEDRLVMMTLMAEHMRSSFSNSDTGAGTTSIAPIIDVGIIKEPYFTDKASCIDESKVYKPSNGGTVEQIHLTGFDTLIRIFTPKYYPNYTPPLSALAPFLSRHRVRATVRVDTDSPSANLKDAQGESGLGFDTVEGQMAYVDRIARGEMEAQGLKREWANRVELVLDDSGEADGVSSTRVREAAKEGRFEEVEMLVGKRVAEWIKARGLYRE</sequence>
<dbReference type="HOGENOM" id="CLU_032651_0_0_1"/>
<dbReference type="GeneID" id="19161493"/>
<evidence type="ECO:0000256" key="1">
    <source>
        <dbReference type="SAM" id="MobiDB-lite"/>
    </source>
</evidence>
<feature type="compositionally biased region" description="Basic and acidic residues" evidence="1">
    <location>
        <begin position="82"/>
        <end position="94"/>
    </location>
</feature>
<dbReference type="AlphaFoldDB" id="W9YAF8"/>
<dbReference type="GO" id="GO:0000309">
    <property type="term" value="F:nicotinamide-nucleotide adenylyltransferase activity"/>
    <property type="evidence" value="ECO:0007669"/>
    <property type="project" value="TreeGrafter"/>
</dbReference>
<dbReference type="eggNOG" id="ENOG502RXY8">
    <property type="taxonomic scope" value="Eukaryota"/>
</dbReference>
<dbReference type="EMBL" id="AMWN01000005">
    <property type="protein sequence ID" value="EXJ86256.1"/>
    <property type="molecule type" value="Genomic_DNA"/>
</dbReference>
<reference evidence="2 3" key="1">
    <citation type="submission" date="2013-03" db="EMBL/GenBank/DDBJ databases">
        <title>The Genome Sequence of Capronia coronata CBS 617.96.</title>
        <authorList>
            <consortium name="The Broad Institute Genomics Platform"/>
            <person name="Cuomo C."/>
            <person name="de Hoog S."/>
            <person name="Gorbushina A."/>
            <person name="Walker B."/>
            <person name="Young S.K."/>
            <person name="Zeng Q."/>
            <person name="Gargeya S."/>
            <person name="Fitzgerald M."/>
            <person name="Haas B."/>
            <person name="Abouelleil A."/>
            <person name="Allen A.W."/>
            <person name="Alvarado L."/>
            <person name="Arachchi H.M."/>
            <person name="Berlin A.M."/>
            <person name="Chapman S.B."/>
            <person name="Gainer-Dewar J."/>
            <person name="Goldberg J."/>
            <person name="Griggs A."/>
            <person name="Gujja S."/>
            <person name="Hansen M."/>
            <person name="Howarth C."/>
            <person name="Imamovic A."/>
            <person name="Ireland A."/>
            <person name="Larimer J."/>
            <person name="McCowan C."/>
            <person name="Murphy C."/>
            <person name="Pearson M."/>
            <person name="Poon T.W."/>
            <person name="Priest M."/>
            <person name="Roberts A."/>
            <person name="Saif S."/>
            <person name="Shea T."/>
            <person name="Sisk P."/>
            <person name="Sykes S."/>
            <person name="Wortman J."/>
            <person name="Nusbaum C."/>
            <person name="Birren B."/>
        </authorList>
    </citation>
    <scope>NUCLEOTIDE SEQUENCE [LARGE SCALE GENOMIC DNA]</scope>
    <source>
        <strain evidence="2 3">CBS 617.96</strain>
    </source>
</reference>
<dbReference type="STRING" id="1182541.W9YAF8"/>
<keyword evidence="3" id="KW-1185">Reference proteome</keyword>
<dbReference type="PANTHER" id="PTHR31285">
    <property type="entry name" value="NICOTINAMIDE MONONUCLEOTIDE ADENYLYLTRANSFERASE"/>
    <property type="match status" value="1"/>
</dbReference>
<dbReference type="GO" id="GO:0005737">
    <property type="term" value="C:cytoplasm"/>
    <property type="evidence" value="ECO:0007669"/>
    <property type="project" value="TreeGrafter"/>
</dbReference>
<evidence type="ECO:0000313" key="3">
    <source>
        <dbReference type="Proteomes" id="UP000019484"/>
    </source>
</evidence>
<protein>
    <recommendedName>
        <fullName evidence="4">Nicotinamide-nucleotide adenylyltransferase</fullName>
    </recommendedName>
</protein>
<dbReference type="Proteomes" id="UP000019484">
    <property type="component" value="Unassembled WGS sequence"/>
</dbReference>